<dbReference type="Proteomes" id="UP000005627">
    <property type="component" value="Chromosome 3"/>
</dbReference>
<dbReference type="InParanoid" id="G8ZSD7"/>
<evidence type="ECO:0000313" key="1">
    <source>
        <dbReference type="EMBL" id="CCE91429.1"/>
    </source>
</evidence>
<dbReference type="OrthoDB" id="4069767at2759"/>
<name>G8ZSD7_TORDE</name>
<accession>G8ZSD7</accession>
<dbReference type="AlphaFoldDB" id="G8ZSD7"/>
<proteinExistence type="predicted"/>
<dbReference type="FunCoup" id="G8ZSD7">
    <property type="interactions" value="54"/>
</dbReference>
<protein>
    <submittedName>
        <fullName evidence="1">Uncharacterized protein</fullName>
    </submittedName>
</protein>
<organism evidence="1 2">
    <name type="scientific">Torulaspora delbrueckii</name>
    <name type="common">Yeast</name>
    <name type="synonym">Candida colliculosa</name>
    <dbReference type="NCBI Taxonomy" id="4950"/>
    <lineage>
        <taxon>Eukaryota</taxon>
        <taxon>Fungi</taxon>
        <taxon>Dikarya</taxon>
        <taxon>Ascomycota</taxon>
        <taxon>Saccharomycotina</taxon>
        <taxon>Saccharomycetes</taxon>
        <taxon>Saccharomycetales</taxon>
        <taxon>Saccharomycetaceae</taxon>
        <taxon>Torulaspora</taxon>
    </lineage>
</organism>
<dbReference type="eggNOG" id="ENOG502S5S7">
    <property type="taxonomic scope" value="Eukaryota"/>
</dbReference>
<dbReference type="HOGENOM" id="CLU_937094_0_0_1"/>
<keyword evidence="2" id="KW-1185">Reference proteome</keyword>
<gene>
    <name evidence="1" type="primary">TDEL0C05400</name>
    <name evidence="1" type="ORF">TDEL_0C05400</name>
</gene>
<dbReference type="GeneID" id="11500764"/>
<dbReference type="RefSeq" id="XP_003680640.1">
    <property type="nucleotide sequence ID" value="XM_003680592.1"/>
</dbReference>
<evidence type="ECO:0000313" key="2">
    <source>
        <dbReference type="Proteomes" id="UP000005627"/>
    </source>
</evidence>
<dbReference type="KEGG" id="tdl:TDEL_0C05400"/>
<reference evidence="1 2" key="1">
    <citation type="journal article" date="2011" name="Proc. Natl. Acad. Sci. U.S.A.">
        <title>Evolutionary erosion of yeast sex chromosomes by mating-type switching accidents.</title>
        <authorList>
            <person name="Gordon J.L."/>
            <person name="Armisen D."/>
            <person name="Proux-Wera E."/>
            <person name="Oheigeartaigh S.S."/>
            <person name="Byrne K.P."/>
            <person name="Wolfe K.H."/>
        </authorList>
    </citation>
    <scope>NUCLEOTIDE SEQUENCE [LARGE SCALE GENOMIC DNA]</scope>
    <source>
        <strain evidence="2">ATCC 10662 / CBS 1146 / NBRC 0425 / NCYC 2629 / NRRL Y-866</strain>
    </source>
</reference>
<dbReference type="EMBL" id="HE616744">
    <property type="protein sequence ID" value="CCE91429.1"/>
    <property type="molecule type" value="Genomic_DNA"/>
</dbReference>
<sequence>MFYLNSLIVESVIYLMSGTMGIKKQSRGSKKSPSMPSSGITKQFQLLNGVITKEDITPLSKSQRTQVSSDEESVDSADLLFSPIGTGAVDEEEEEDEYDHGLLSPIYFGAMYPRRFHHHSIAEEKHLVDSRRNSVSAYALRDLVENTGNNDFWKEVGTTNQEAIFTSSQLELPAESACVEESPNTSLDEFISADLGTPTAGPLQWDEDYKIKLLCYRDSTGNLRLRTQEDNYTVSKNSSAPFSKVKVGKSRKGKGRKLLKNAIRRKSGVREMVSTGIGIGEFML</sequence>